<name>A0A1F6FLY6_9BACT</name>
<reference evidence="2 3" key="1">
    <citation type="journal article" date="2016" name="Nat. Commun.">
        <title>Thousands of microbial genomes shed light on interconnected biogeochemical processes in an aquifer system.</title>
        <authorList>
            <person name="Anantharaman K."/>
            <person name="Brown C.T."/>
            <person name="Hug L.A."/>
            <person name="Sharon I."/>
            <person name="Castelle C.J."/>
            <person name="Probst A.J."/>
            <person name="Thomas B.C."/>
            <person name="Singh A."/>
            <person name="Wilkins M.J."/>
            <person name="Karaoz U."/>
            <person name="Brodie E.L."/>
            <person name="Williams K.H."/>
            <person name="Hubbard S.S."/>
            <person name="Banfield J.F."/>
        </authorList>
    </citation>
    <scope>NUCLEOTIDE SEQUENCE [LARGE SCALE GENOMIC DNA]</scope>
</reference>
<dbReference type="Pfam" id="PF18765">
    <property type="entry name" value="Polbeta"/>
    <property type="match status" value="1"/>
</dbReference>
<dbReference type="PANTHER" id="PTHR43449">
    <property type="entry name" value="NUCLEOTIDYLTRANSFERASE"/>
    <property type="match status" value="1"/>
</dbReference>
<sequence length="113" mass="13341">MVIKKTTTELAKKFVRDYITYLKKDKKVPIKKAYLFGSYVSNKQRNWSDIDVAIVSDKFKGKVDPYEYLWLNLRDIDVQRGIEPVGFHPKDFINQDPLAWEIKQNGIAIKFDR</sequence>
<protein>
    <recommendedName>
        <fullName evidence="1">Polymerase beta nucleotidyltransferase domain-containing protein</fullName>
    </recommendedName>
</protein>
<dbReference type="Gene3D" id="3.30.460.10">
    <property type="entry name" value="Beta Polymerase, domain 2"/>
    <property type="match status" value="1"/>
</dbReference>
<proteinExistence type="predicted"/>
<accession>A0A1F6FLY6</accession>
<dbReference type="PANTHER" id="PTHR43449:SF1">
    <property type="entry name" value="POLYMERASE BETA NUCLEOTIDYLTRANSFERASE DOMAIN-CONTAINING PROTEIN"/>
    <property type="match status" value="1"/>
</dbReference>
<dbReference type="Proteomes" id="UP000179136">
    <property type="component" value="Unassembled WGS sequence"/>
</dbReference>
<feature type="domain" description="Polymerase beta nucleotidyltransferase" evidence="1">
    <location>
        <begin position="21"/>
        <end position="109"/>
    </location>
</feature>
<dbReference type="InterPro" id="IPR041633">
    <property type="entry name" value="Polbeta"/>
</dbReference>
<dbReference type="AlphaFoldDB" id="A0A1F6FLY6"/>
<dbReference type="InterPro" id="IPR043519">
    <property type="entry name" value="NT_sf"/>
</dbReference>
<dbReference type="STRING" id="1798561.A3B87_01250"/>
<dbReference type="CDD" id="cd05403">
    <property type="entry name" value="NT_KNTase_like"/>
    <property type="match status" value="1"/>
</dbReference>
<evidence type="ECO:0000313" key="2">
    <source>
        <dbReference type="EMBL" id="OGG86879.1"/>
    </source>
</evidence>
<dbReference type="EMBL" id="MFMW01000025">
    <property type="protein sequence ID" value="OGG86879.1"/>
    <property type="molecule type" value="Genomic_DNA"/>
</dbReference>
<evidence type="ECO:0000259" key="1">
    <source>
        <dbReference type="Pfam" id="PF18765"/>
    </source>
</evidence>
<gene>
    <name evidence="2" type="ORF">A3B87_01250</name>
</gene>
<comment type="caution">
    <text evidence="2">The sequence shown here is derived from an EMBL/GenBank/DDBJ whole genome shotgun (WGS) entry which is preliminary data.</text>
</comment>
<evidence type="ECO:0000313" key="3">
    <source>
        <dbReference type="Proteomes" id="UP000179136"/>
    </source>
</evidence>
<dbReference type="SUPFAM" id="SSF81301">
    <property type="entry name" value="Nucleotidyltransferase"/>
    <property type="match status" value="1"/>
</dbReference>
<organism evidence="2 3">
    <name type="scientific">Candidatus Kuenenbacteria bacterium RIFCSPHIGHO2_02_FULL_39_13</name>
    <dbReference type="NCBI Taxonomy" id="1798561"/>
    <lineage>
        <taxon>Bacteria</taxon>
        <taxon>Candidatus Kueneniibacteriota</taxon>
    </lineage>
</organism>